<gene>
    <name evidence="2" type="ORF">IAA61_09300</name>
</gene>
<reference evidence="2" key="1">
    <citation type="submission" date="2020-10" db="EMBL/GenBank/DDBJ databases">
        <authorList>
            <person name="Gilroy R."/>
        </authorList>
    </citation>
    <scope>NUCLEOTIDE SEQUENCE</scope>
    <source>
        <strain evidence="2">USAMLcec3-3695</strain>
    </source>
</reference>
<sequence length="130" mass="14593">MAVSGIEHVAVVSFDTAALKDWYMDMYGGRVVYDNGKGTYFLQFSDGSMIEFVSAQEEKAADAEKMAGIRHLAFSVSPKAFDEIVAKLKADDRVEEVHDVSENAKGLKTYWYRDIEGNYSHLIYRPDPLG</sequence>
<dbReference type="InterPro" id="IPR037523">
    <property type="entry name" value="VOC_core"/>
</dbReference>
<dbReference type="Proteomes" id="UP000824109">
    <property type="component" value="Unassembled WGS sequence"/>
</dbReference>
<accession>A0A9D1MD14</accession>
<reference evidence="2" key="2">
    <citation type="journal article" date="2021" name="PeerJ">
        <title>Extensive microbial diversity within the chicken gut microbiome revealed by metagenomics and culture.</title>
        <authorList>
            <person name="Gilroy R."/>
            <person name="Ravi A."/>
            <person name="Getino M."/>
            <person name="Pursley I."/>
            <person name="Horton D.L."/>
            <person name="Alikhan N.F."/>
            <person name="Baker D."/>
            <person name="Gharbi K."/>
            <person name="Hall N."/>
            <person name="Watson M."/>
            <person name="Adriaenssens E.M."/>
            <person name="Foster-Nyarko E."/>
            <person name="Jarju S."/>
            <person name="Secka A."/>
            <person name="Antonio M."/>
            <person name="Oren A."/>
            <person name="Chaudhuri R.R."/>
            <person name="La Ragione R."/>
            <person name="Hildebrand F."/>
            <person name="Pallen M.J."/>
        </authorList>
    </citation>
    <scope>NUCLEOTIDE SEQUENCE</scope>
    <source>
        <strain evidence="2">USAMLcec3-3695</strain>
    </source>
</reference>
<proteinExistence type="predicted"/>
<dbReference type="AlphaFoldDB" id="A0A9D1MD14"/>
<dbReference type="EMBL" id="DVNB01000096">
    <property type="protein sequence ID" value="HIU57986.1"/>
    <property type="molecule type" value="Genomic_DNA"/>
</dbReference>
<name>A0A9D1MD14_9FIRM</name>
<protein>
    <recommendedName>
        <fullName evidence="1">VOC domain-containing protein</fullName>
    </recommendedName>
</protein>
<evidence type="ECO:0000313" key="2">
    <source>
        <dbReference type="EMBL" id="HIU57986.1"/>
    </source>
</evidence>
<dbReference type="SUPFAM" id="SSF54593">
    <property type="entry name" value="Glyoxalase/Bleomycin resistance protein/Dihydroxybiphenyl dioxygenase"/>
    <property type="match status" value="1"/>
</dbReference>
<dbReference type="Gene3D" id="3.10.180.10">
    <property type="entry name" value="2,3-Dihydroxybiphenyl 1,2-Dioxygenase, domain 1"/>
    <property type="match status" value="1"/>
</dbReference>
<dbReference type="Pfam" id="PF00903">
    <property type="entry name" value="Glyoxalase"/>
    <property type="match status" value="1"/>
</dbReference>
<dbReference type="InterPro" id="IPR004360">
    <property type="entry name" value="Glyas_Fos-R_dOase_dom"/>
</dbReference>
<dbReference type="PROSITE" id="PS51819">
    <property type="entry name" value="VOC"/>
    <property type="match status" value="1"/>
</dbReference>
<organism evidence="2 3">
    <name type="scientific">Candidatus Ornithomonoglobus merdipullorum</name>
    <dbReference type="NCBI Taxonomy" id="2840895"/>
    <lineage>
        <taxon>Bacteria</taxon>
        <taxon>Bacillati</taxon>
        <taxon>Bacillota</taxon>
        <taxon>Clostridia</taxon>
        <taxon>Candidatus Ornithomonoglobus</taxon>
    </lineage>
</organism>
<evidence type="ECO:0000313" key="3">
    <source>
        <dbReference type="Proteomes" id="UP000824109"/>
    </source>
</evidence>
<comment type="caution">
    <text evidence="2">The sequence shown here is derived from an EMBL/GenBank/DDBJ whole genome shotgun (WGS) entry which is preliminary data.</text>
</comment>
<dbReference type="InterPro" id="IPR029068">
    <property type="entry name" value="Glyas_Bleomycin-R_OHBP_Dase"/>
</dbReference>
<feature type="domain" description="VOC" evidence="1">
    <location>
        <begin position="5"/>
        <end position="125"/>
    </location>
</feature>
<evidence type="ECO:0000259" key="1">
    <source>
        <dbReference type="PROSITE" id="PS51819"/>
    </source>
</evidence>